<dbReference type="GO" id="GO:0019875">
    <property type="term" value="F:6-aminohexanoate-dimer hydrolase activity"/>
    <property type="evidence" value="ECO:0007669"/>
    <property type="project" value="UniProtKB-EC"/>
</dbReference>
<reference evidence="3 4" key="1">
    <citation type="submission" date="2017-03" db="EMBL/GenBank/DDBJ databases">
        <authorList>
            <person name="Afonso C.L."/>
            <person name="Miller P.J."/>
            <person name="Scott M.A."/>
            <person name="Spackman E."/>
            <person name="Goraichik I."/>
            <person name="Dimitrov K.M."/>
            <person name="Suarez D.L."/>
            <person name="Swayne D.E."/>
        </authorList>
    </citation>
    <scope>NUCLEOTIDE SEQUENCE [LARGE SCALE GENOMIC DNA]</scope>
    <source>
        <strain evidence="3 4">CECT 7639</strain>
    </source>
</reference>
<dbReference type="Pfam" id="PF00144">
    <property type="entry name" value="Beta-lactamase"/>
    <property type="match status" value="1"/>
</dbReference>
<sequence>MPVKRMSFWLTAVIVSTVAALGSVAIAQDNMVDGRPMTAAEMEIMTGTASSKTIDIAAWDKGPDNRWAFQHISEFLHVANISRGSGAVAPLGRDLVDLSGVQFEGLDGNPMSVSDMLVQTYTDGFIVLNDGQIVYEKYFNGMKPDTRHLLMSVSKSVTGTLAGILVQDGRLNPISPITDYLPELEGAPGFGDVTVRQILDMTTAIKFSEDYADPNSEVVAHEAATAWRGENAPGALDGILSFAGTIKKDDTRPHGEVFHYASINTDVLGLLIERASGRRFADFMSDAIWSKLGVEHDGHITVDYHGAVAANGGFVLTLRDLARFGQMVLDDGFANGRQIVPSGWVDDIRFNGNNSAWQPTSYVKFWPDGYYRNQWYVTKDDNGSFFAVGVNGQHIWINPTTRTVVVKFSSLPVSADKENIVLGWSAMDAISRSLAD</sequence>
<keyword evidence="4" id="KW-1185">Reference proteome</keyword>
<name>A0A1Y5RLA4_9RHOB</name>
<dbReference type="EMBL" id="FWFO01000001">
    <property type="protein sequence ID" value="SLN19930.1"/>
    <property type="molecule type" value="Genomic_DNA"/>
</dbReference>
<keyword evidence="3" id="KW-0378">Hydrolase</keyword>
<dbReference type="InterPro" id="IPR050789">
    <property type="entry name" value="Diverse_Enzym_Activities"/>
</dbReference>
<dbReference type="SUPFAM" id="SSF56601">
    <property type="entry name" value="beta-lactamase/transpeptidase-like"/>
    <property type="match status" value="1"/>
</dbReference>
<dbReference type="EC" id="3.5.1.46" evidence="3"/>
<dbReference type="InterPro" id="IPR012338">
    <property type="entry name" value="Beta-lactam/transpept-like"/>
</dbReference>
<dbReference type="PANTHER" id="PTHR43283:SF7">
    <property type="entry name" value="BETA-LACTAMASE-RELATED DOMAIN-CONTAINING PROTEIN"/>
    <property type="match status" value="1"/>
</dbReference>
<evidence type="ECO:0000313" key="3">
    <source>
        <dbReference type="EMBL" id="SLN19930.1"/>
    </source>
</evidence>
<proteinExistence type="predicted"/>
<evidence type="ECO:0000313" key="4">
    <source>
        <dbReference type="Proteomes" id="UP000193077"/>
    </source>
</evidence>
<evidence type="ECO:0000256" key="1">
    <source>
        <dbReference type="SAM" id="SignalP"/>
    </source>
</evidence>
<dbReference type="Proteomes" id="UP000193077">
    <property type="component" value="Unassembled WGS sequence"/>
</dbReference>
<feature type="domain" description="Beta-lactamase-related" evidence="2">
    <location>
        <begin position="125"/>
        <end position="414"/>
    </location>
</feature>
<accession>A0A1Y5RLA4</accession>
<dbReference type="OrthoDB" id="9814204at2"/>
<dbReference type="AlphaFoldDB" id="A0A1Y5RLA4"/>
<keyword evidence="1" id="KW-0732">Signal</keyword>
<feature type="chain" id="PRO_5012961044" evidence="1">
    <location>
        <begin position="28"/>
        <end position="436"/>
    </location>
</feature>
<dbReference type="PANTHER" id="PTHR43283">
    <property type="entry name" value="BETA-LACTAMASE-RELATED"/>
    <property type="match status" value="1"/>
</dbReference>
<protein>
    <submittedName>
        <fullName evidence="3">6-aminohexanoate-dimer hydrolase</fullName>
        <ecNumber evidence="3">3.5.1.46</ecNumber>
    </submittedName>
</protein>
<evidence type="ECO:0000259" key="2">
    <source>
        <dbReference type="Pfam" id="PF00144"/>
    </source>
</evidence>
<dbReference type="RefSeq" id="WP_085794194.1">
    <property type="nucleotide sequence ID" value="NZ_FWFO01000001.1"/>
</dbReference>
<dbReference type="InterPro" id="IPR001466">
    <property type="entry name" value="Beta-lactam-related"/>
</dbReference>
<organism evidence="3 4">
    <name type="scientific">Falsiruegeria litorea R37</name>
    <dbReference type="NCBI Taxonomy" id="1200284"/>
    <lineage>
        <taxon>Bacteria</taxon>
        <taxon>Pseudomonadati</taxon>
        <taxon>Pseudomonadota</taxon>
        <taxon>Alphaproteobacteria</taxon>
        <taxon>Rhodobacterales</taxon>
        <taxon>Roseobacteraceae</taxon>
        <taxon>Falsiruegeria</taxon>
    </lineage>
</organism>
<feature type="signal peptide" evidence="1">
    <location>
        <begin position="1"/>
        <end position="27"/>
    </location>
</feature>
<dbReference type="Gene3D" id="3.40.710.10">
    <property type="entry name" value="DD-peptidase/beta-lactamase superfamily"/>
    <property type="match status" value="1"/>
</dbReference>
<gene>
    <name evidence="3" type="primary">nylB'_1</name>
    <name evidence="3" type="ORF">TRL7639_00474</name>
</gene>